<evidence type="ECO:0000256" key="3">
    <source>
        <dbReference type="ARBA" id="ARBA00006706"/>
    </source>
</evidence>
<evidence type="ECO:0000256" key="11">
    <source>
        <dbReference type="ARBA" id="ARBA00023242"/>
    </source>
</evidence>
<dbReference type="EMBL" id="RDQH01000331">
    <property type="protein sequence ID" value="RXH98933.1"/>
    <property type="molecule type" value="Genomic_DNA"/>
</dbReference>
<dbReference type="InterPro" id="IPR013909">
    <property type="entry name" value="NuBaID_C"/>
</dbReference>
<dbReference type="InterPro" id="IPR038538">
    <property type="entry name" value="MTERF_sf"/>
</dbReference>
<accession>A0A498JY64</accession>
<comment type="caution">
    <text evidence="15">The sequence shown here is derived from an EMBL/GenBank/DDBJ whole genome shotgun (WGS) entry which is preliminary data.</text>
</comment>
<keyword evidence="5" id="KW-0805">Transcription regulation</keyword>
<dbReference type="GO" id="GO:0008270">
    <property type="term" value="F:zinc ion binding"/>
    <property type="evidence" value="ECO:0007669"/>
    <property type="project" value="UniProtKB-KW"/>
</dbReference>
<dbReference type="FunFam" id="1.25.70.10:FF:000010">
    <property type="entry name" value="Transcription termination factor MTEF1, chloroplastic"/>
    <property type="match status" value="1"/>
</dbReference>
<evidence type="ECO:0000313" key="15">
    <source>
        <dbReference type="EMBL" id="RXH98933.1"/>
    </source>
</evidence>
<dbReference type="Gene3D" id="1.25.70.10">
    <property type="entry name" value="Transcription termination factor 3, mitochondrial"/>
    <property type="match status" value="1"/>
</dbReference>
<keyword evidence="9" id="KW-0460">Magnesium</keyword>
<keyword evidence="8" id="KW-0862">Zinc</keyword>
<dbReference type="Pfam" id="PF07967">
    <property type="entry name" value="zf-C3HC"/>
    <property type="match status" value="1"/>
</dbReference>
<gene>
    <name evidence="15" type="ORF">DVH24_011258</name>
</gene>
<name>A0A498JY64_MALDO</name>
<keyword evidence="7" id="KW-0863">Zinc-finger</keyword>
<dbReference type="PANTHER" id="PTHR15835">
    <property type="entry name" value="NUCLEAR-INTERACTING PARTNER OF ALK"/>
    <property type="match status" value="1"/>
</dbReference>
<dbReference type="InterPro" id="IPR003690">
    <property type="entry name" value="MTERF"/>
</dbReference>
<evidence type="ECO:0000256" key="1">
    <source>
        <dbReference type="ARBA" id="ARBA00001946"/>
    </source>
</evidence>
<feature type="compositionally biased region" description="Basic and acidic residues" evidence="12">
    <location>
        <begin position="766"/>
        <end position="783"/>
    </location>
</feature>
<dbReference type="SUPFAM" id="SSF48576">
    <property type="entry name" value="Terpenoid synthases"/>
    <property type="match status" value="1"/>
</dbReference>
<keyword evidence="11" id="KW-0539">Nucleus</keyword>
<evidence type="ECO:0000256" key="6">
    <source>
        <dbReference type="ARBA" id="ARBA00022723"/>
    </source>
</evidence>
<keyword evidence="16" id="KW-1185">Reference proteome</keyword>
<evidence type="ECO:0000256" key="8">
    <source>
        <dbReference type="ARBA" id="ARBA00022833"/>
    </source>
</evidence>
<dbReference type="CDD" id="cd00685">
    <property type="entry name" value="Trans_IPPS_HT"/>
    <property type="match status" value="1"/>
</dbReference>
<dbReference type="InterPro" id="IPR000092">
    <property type="entry name" value="Polyprenyl_synt"/>
</dbReference>
<dbReference type="InterPro" id="IPR008949">
    <property type="entry name" value="Isoprenoid_synthase_dom_sf"/>
</dbReference>
<evidence type="ECO:0000256" key="12">
    <source>
        <dbReference type="SAM" id="MobiDB-lite"/>
    </source>
</evidence>
<evidence type="ECO:0000256" key="7">
    <source>
        <dbReference type="ARBA" id="ARBA00022771"/>
    </source>
</evidence>
<comment type="similarity">
    <text evidence="4">Belongs to the mTERF family.</text>
</comment>
<dbReference type="GO" id="GO:0008299">
    <property type="term" value="P:isoprenoid biosynthetic process"/>
    <property type="evidence" value="ECO:0007669"/>
    <property type="project" value="InterPro"/>
</dbReference>
<evidence type="ECO:0000256" key="9">
    <source>
        <dbReference type="ARBA" id="ARBA00022842"/>
    </source>
</evidence>
<feature type="compositionally biased region" description="Basic and acidic residues" evidence="12">
    <location>
        <begin position="743"/>
        <end position="753"/>
    </location>
</feature>
<feature type="region of interest" description="Disordered" evidence="12">
    <location>
        <begin position="714"/>
        <end position="783"/>
    </location>
</feature>
<feature type="region of interest" description="Disordered" evidence="12">
    <location>
        <begin position="443"/>
        <end position="531"/>
    </location>
</feature>
<comment type="similarity">
    <text evidence="3">Belongs to the FPP/GGPP synthase family.</text>
</comment>
<evidence type="ECO:0000256" key="10">
    <source>
        <dbReference type="ARBA" id="ARBA00022946"/>
    </source>
</evidence>
<feature type="domain" description="NuBaID C-terminal" evidence="14">
    <location>
        <begin position="845"/>
        <end position="904"/>
    </location>
</feature>
<feature type="region of interest" description="Disordered" evidence="12">
    <location>
        <begin position="394"/>
        <end position="413"/>
    </location>
</feature>
<dbReference type="SMART" id="SM00733">
    <property type="entry name" value="Mterf"/>
    <property type="match status" value="6"/>
</dbReference>
<evidence type="ECO:0000259" key="13">
    <source>
        <dbReference type="Pfam" id="PF07967"/>
    </source>
</evidence>
<reference evidence="15 16" key="1">
    <citation type="submission" date="2018-10" db="EMBL/GenBank/DDBJ databases">
        <title>A high-quality apple genome assembly.</title>
        <authorList>
            <person name="Hu J."/>
        </authorList>
    </citation>
    <scope>NUCLEOTIDE SEQUENCE [LARGE SCALE GENOMIC DNA]</scope>
    <source>
        <strain evidence="16">cv. HFTH1</strain>
        <tissue evidence="15">Young leaf</tissue>
    </source>
</reference>
<dbReference type="GO" id="GO:0004659">
    <property type="term" value="F:prenyltransferase activity"/>
    <property type="evidence" value="ECO:0007669"/>
    <property type="project" value="InterPro"/>
</dbReference>
<dbReference type="InterPro" id="IPR033749">
    <property type="entry name" value="Polyprenyl_synt_CS"/>
</dbReference>
<dbReference type="GO" id="GO:0003676">
    <property type="term" value="F:nucleic acid binding"/>
    <property type="evidence" value="ECO:0007669"/>
    <property type="project" value="InterPro"/>
</dbReference>
<comment type="subcellular location">
    <subcellularLocation>
        <location evidence="2">Nucleus</location>
    </subcellularLocation>
</comment>
<sequence length="1560" mass="168424">MREEVISSGGNVDPAPAASSAGASSPTVPANVGSVDGSIHGQGSKGASISCVGSQPPMTSLSTSAGGGGGGSSVFGSSRLSCRPWERGDLLRRLATFKPSNWFSKPKVISSLACARRGWVNVDVDKIACESCGASLGFALLPSWTPDEVQNAGDAFVKQLDSDHKVACPWRGNSCPESLVQFPPTPQSALIGGYKDRCDGLLQFHSLPKVAASAIEQMLVSRGPQVDRFLMAGEVDFKPESIPEQESSRDGSICLYSRAQKLISLCGWEPRWLLNAQDCEEHSAQSARNGYSLGPTYAQVHLSQEPGPSKKAVSASARKDAGKSKVLVKESRRDPRSPLLDCSLCGATVRILDFLTIPRPTRFTPNNIDLPDTSKKLGFTRGASAASGISGWVSADDAEKGQTEDRDEVATTTEGKTDVDLNLTMGGGFTFNRFGRPEMSENIQDGDMGRDLMIGQPAGSEVGDRAASYESRGPSSRKRSLEIGGSSVDRPHLRTQHTDSVEGTVIDRDGDEVTDGGQYSAGPSKRARDSDMFDTYCSSGAGPSHSMGIDIYADANRVASFPQGSDQFGIHSNMDSARASSVIAMDTICHGTDDDSMESVENYPGDVDDVHFPTSSTYGNLDMNDTSELNYSNQAQQSVGFQPVADAVLGEMGVSSTNDGEEIFNTETVTAQARDGISFGISGGSVGMCASHEAEIHGADVSVHRADSVVGDVEPRTEDAENQGQTGESAPDPGLMDEIVPDEINREDPHGDSQEMLSRSVGRADSGSKIDGSTKAESVESGEKISQSFKLENSARPSLSCNANVFSNYRTTKKEVENTGKSSFTNNCVYQESEYAVANGLGPPKGESNYEEPMEFDPIGHHNQFCPWVNGNVAAAGSSVCGSGTSADAVALCGWQLTLDALDALRSLGQDAIQTLQSESAASLYKDDHQTPSQKLLRDHSIISAAAALQSSLCFSSNNPSSSSDLDTQLAAKPKSLLHKHPLYTPTHTKLSLQFKEKILCLEIMGVDAGKALSQNPNLHSATLDSIHSIISFLRSKGIHQKDLAKIFGMCPCILTSSIKSDLNPVFAFLSQDLKVPDCYFRRVINKCPRLLASSVKDQLKPALLYLQSLGFKDLNALAYHDPVLLVSNVERTLIPKLEYLEGLGFPREETLGMVLRCPGLLTFSIENNFKPKFEYFSVEMGKGLEELKGFPQYFTFSLEKRIRPRHMEVVERGVEVPLPLMLKSTDEEFRKLLRELGGAIRERRCALFCMLLACLGLRLAVELLDPFSLVSDELSIIANRLRAMVVSEVPKLSSAAEYFFKTGVEGKRFRSTVLLLMSTALNITVPEPPTELQEALSTELRAMHITVPEPPTELQEALSTELRARHTTVPEPPTELQEALSTELRARQQRIAEITEMFHVASLLHDDVLDDADTRRGVGSVNCVMGNKLAVLAGDFVLSRACVALASLRNTEVVSLMSTVVEHLVTGETMQMTTKSDQRFSMEYYMQKTYYKTASLISNSCKSIAVLAGHTTEVAALAYEYGKNLGLAFQLIDDLLDFTGTSASLGKASLSDIRHVSVD</sequence>
<dbReference type="Pfam" id="PF00348">
    <property type="entry name" value="polyprenyl_synt"/>
    <property type="match status" value="1"/>
</dbReference>
<evidence type="ECO:0000256" key="4">
    <source>
        <dbReference type="ARBA" id="ARBA00007692"/>
    </source>
</evidence>
<dbReference type="GO" id="GO:0006353">
    <property type="term" value="P:DNA-templated transcription termination"/>
    <property type="evidence" value="ECO:0007669"/>
    <property type="project" value="UniProtKB-KW"/>
</dbReference>
<dbReference type="Proteomes" id="UP000290289">
    <property type="component" value="Chromosome 5"/>
</dbReference>
<feature type="compositionally biased region" description="Low complexity" evidence="12">
    <location>
        <begin position="14"/>
        <end position="30"/>
    </location>
</feature>
<feature type="domain" description="C3HC-type" evidence="13">
    <location>
        <begin position="84"/>
        <end position="208"/>
    </location>
</feature>
<feature type="compositionally biased region" description="Basic and acidic residues" evidence="12">
    <location>
        <begin position="489"/>
        <end position="508"/>
    </location>
</feature>
<dbReference type="InterPro" id="IPR012935">
    <property type="entry name" value="NuBaID_N"/>
</dbReference>
<organism evidence="15 16">
    <name type="scientific">Malus domestica</name>
    <name type="common">Apple</name>
    <name type="synonym">Pyrus malus</name>
    <dbReference type="NCBI Taxonomy" id="3750"/>
    <lineage>
        <taxon>Eukaryota</taxon>
        <taxon>Viridiplantae</taxon>
        <taxon>Streptophyta</taxon>
        <taxon>Embryophyta</taxon>
        <taxon>Tracheophyta</taxon>
        <taxon>Spermatophyta</taxon>
        <taxon>Magnoliopsida</taxon>
        <taxon>eudicotyledons</taxon>
        <taxon>Gunneridae</taxon>
        <taxon>Pentapetalae</taxon>
        <taxon>rosids</taxon>
        <taxon>fabids</taxon>
        <taxon>Rosales</taxon>
        <taxon>Rosaceae</taxon>
        <taxon>Amygdaloideae</taxon>
        <taxon>Maleae</taxon>
        <taxon>Malus</taxon>
    </lineage>
</organism>
<evidence type="ECO:0000256" key="5">
    <source>
        <dbReference type="ARBA" id="ARBA00022472"/>
    </source>
</evidence>
<dbReference type="GO" id="GO:0005634">
    <property type="term" value="C:nucleus"/>
    <property type="evidence" value="ECO:0007669"/>
    <property type="project" value="UniProtKB-SubCell"/>
</dbReference>
<keyword evidence="5" id="KW-0806">Transcription termination</keyword>
<evidence type="ECO:0000259" key="14">
    <source>
        <dbReference type="Pfam" id="PF08600"/>
    </source>
</evidence>
<dbReference type="STRING" id="3750.A0A498JY64"/>
<dbReference type="PROSITE" id="PS00723">
    <property type="entry name" value="POLYPRENYL_SYNTHASE_1"/>
    <property type="match status" value="1"/>
</dbReference>
<feature type="region of interest" description="Disordered" evidence="12">
    <location>
        <begin position="1"/>
        <end position="41"/>
    </location>
</feature>
<dbReference type="Pfam" id="PF08600">
    <property type="entry name" value="NuBaID_C"/>
    <property type="match status" value="1"/>
</dbReference>
<dbReference type="Pfam" id="PF02536">
    <property type="entry name" value="mTERF"/>
    <property type="match status" value="2"/>
</dbReference>
<dbReference type="PANTHER" id="PTHR15835:SF16">
    <property type="entry name" value="F20D23.9 PROTEIN"/>
    <property type="match status" value="1"/>
</dbReference>
<protein>
    <submittedName>
        <fullName evidence="15">Uncharacterized protein</fullName>
    </submittedName>
</protein>
<evidence type="ECO:0000256" key="2">
    <source>
        <dbReference type="ARBA" id="ARBA00004123"/>
    </source>
</evidence>
<keyword evidence="10" id="KW-0809">Transit peptide</keyword>
<proteinExistence type="inferred from homology"/>
<evidence type="ECO:0000313" key="16">
    <source>
        <dbReference type="Proteomes" id="UP000290289"/>
    </source>
</evidence>
<keyword evidence="6" id="KW-0479">Metal-binding</keyword>
<dbReference type="Gene3D" id="1.10.600.10">
    <property type="entry name" value="Farnesyl Diphosphate Synthase"/>
    <property type="match status" value="1"/>
</dbReference>
<keyword evidence="5" id="KW-0804">Transcription</keyword>
<dbReference type="PROSITE" id="PS00444">
    <property type="entry name" value="POLYPRENYL_SYNTHASE_2"/>
    <property type="match status" value="1"/>
</dbReference>
<comment type="cofactor">
    <cofactor evidence="1">
        <name>Mg(2+)</name>
        <dbReference type="ChEBI" id="CHEBI:18420"/>
    </cofactor>
</comment>